<evidence type="ECO:0000313" key="2">
    <source>
        <dbReference type="EMBL" id="KAF9879665.1"/>
    </source>
</evidence>
<feature type="domain" description="Heterokaryon incompatibility" evidence="1">
    <location>
        <begin position="64"/>
        <end position="213"/>
    </location>
</feature>
<reference evidence="2" key="2">
    <citation type="submission" date="2020-11" db="EMBL/GenBank/DDBJ databases">
        <title>Whole genome sequencing of Colletotrichum sp.</title>
        <authorList>
            <person name="Li H."/>
        </authorList>
    </citation>
    <scope>NUCLEOTIDE SEQUENCE</scope>
    <source>
        <strain evidence="2">CkLH20</strain>
    </source>
</reference>
<dbReference type="GeneID" id="62158269"/>
<dbReference type="OrthoDB" id="5362512at2759"/>
<dbReference type="Pfam" id="PF06985">
    <property type="entry name" value="HET"/>
    <property type="match status" value="1"/>
</dbReference>
<dbReference type="AlphaFoldDB" id="A0A9P6IBN4"/>
<protein>
    <submittedName>
        <fullName evidence="2">Heterokaryon incompatibility protein</fullName>
    </submittedName>
</protein>
<evidence type="ECO:0000259" key="1">
    <source>
        <dbReference type="Pfam" id="PF06985"/>
    </source>
</evidence>
<dbReference type="PANTHER" id="PTHR33112">
    <property type="entry name" value="DOMAIN PROTEIN, PUTATIVE-RELATED"/>
    <property type="match status" value="1"/>
</dbReference>
<evidence type="ECO:0000313" key="3">
    <source>
        <dbReference type="Proteomes" id="UP000781932"/>
    </source>
</evidence>
<keyword evidence="3" id="KW-1185">Reference proteome</keyword>
<proteinExistence type="predicted"/>
<dbReference type="PANTHER" id="PTHR33112:SF11">
    <property type="entry name" value="HETEROKARYON INCOMPATIBILITY DOMAIN-CONTAINING PROTEIN"/>
    <property type="match status" value="1"/>
</dbReference>
<reference evidence="2" key="1">
    <citation type="submission" date="2020-03" db="EMBL/GenBank/DDBJ databases">
        <authorList>
            <person name="He L."/>
        </authorList>
    </citation>
    <scope>NUCLEOTIDE SEQUENCE</scope>
    <source>
        <strain evidence="2">CkLH20</strain>
    </source>
</reference>
<organism evidence="2 3">
    <name type="scientific">Colletotrichum karsti</name>
    <dbReference type="NCBI Taxonomy" id="1095194"/>
    <lineage>
        <taxon>Eukaryota</taxon>
        <taxon>Fungi</taxon>
        <taxon>Dikarya</taxon>
        <taxon>Ascomycota</taxon>
        <taxon>Pezizomycotina</taxon>
        <taxon>Sordariomycetes</taxon>
        <taxon>Hypocreomycetidae</taxon>
        <taxon>Glomerellales</taxon>
        <taxon>Glomerellaceae</taxon>
        <taxon>Colletotrichum</taxon>
        <taxon>Colletotrichum boninense species complex</taxon>
    </lineage>
</organism>
<dbReference type="EMBL" id="JAATWM020000006">
    <property type="protein sequence ID" value="KAF9879665.1"/>
    <property type="molecule type" value="Genomic_DNA"/>
</dbReference>
<name>A0A9P6IBN4_9PEZI</name>
<dbReference type="RefSeq" id="XP_038749126.1">
    <property type="nucleotide sequence ID" value="XM_038885195.1"/>
</dbReference>
<dbReference type="Proteomes" id="UP000781932">
    <property type="component" value="Unassembled WGS sequence"/>
</dbReference>
<accession>A0A9P6IBN4</accession>
<sequence>MSLAKMWIKRCTTNHEKCRILPPASPRIEQQWYPTRLLEVGPLTEESPWCRLILPQDTPIQGPYMTLSHCWGLAHCMSLTTDNYAQLLKGIPLEDLPQLYKDALYVAAQIGIRYMWIDSLCIIQKGDDLADWRQEAGLMNQVYSKSFCTVSAACARDSTESMFNNLNPDLIHPQIVQLRVAGKDVPHLVSEPKFWNMEVNRALINTRAWVFQERILSSRVLYFGKDQIFWECQQQDAAEIYPDGTSAYVVTGTPRFRGAWPDYLSHRSADEDEELRKHVQWVNLVTEYSSNNITFAKDKLIALSAIAKTHMAWNGDQYLAGLWRKWLEWELSWSVTRPLDDFNAMAVCRCNPLPKKAEYRAPSWSWASADRPVNPGLESSQSHDLLIEVEDVHLDYVTADITGLVSGGWVDVWGVLKKLELIPHALKGVLFWELVVNGISIEVPTFAETQMEIRFDDTERNFQEMENPSELYCLPAAVERDGGIYGEQTDALVLEPHDAARGIFRRIGVAYSEVCPEKILVRNANEGTLPCVRYENGRHLIRII</sequence>
<gene>
    <name evidence="2" type="ORF">CkaCkLH20_02476</name>
</gene>
<comment type="caution">
    <text evidence="2">The sequence shown here is derived from an EMBL/GenBank/DDBJ whole genome shotgun (WGS) entry which is preliminary data.</text>
</comment>
<dbReference type="InterPro" id="IPR010730">
    <property type="entry name" value="HET"/>
</dbReference>